<dbReference type="AlphaFoldDB" id="A0A2U8E1B7"/>
<dbReference type="Proteomes" id="UP000244896">
    <property type="component" value="Chromosome"/>
</dbReference>
<reference evidence="1 2" key="1">
    <citation type="journal article" date="2018" name="Syst. Appl. Microbiol.">
        <title>Ereboglobus luteus gen. nov. sp. nov. from cockroach guts, and new insights into the oxygen relationship of the genera Opitutus and Didymococcus (Verrucomicrobia: Opitutaceae).</title>
        <authorList>
            <person name="Tegtmeier D."/>
            <person name="Belitz A."/>
            <person name="Radek R."/>
            <person name="Heimerl T."/>
            <person name="Brune A."/>
        </authorList>
    </citation>
    <scope>NUCLEOTIDE SEQUENCE [LARGE SCALE GENOMIC DNA]</scope>
    <source>
        <strain evidence="1 2">Ho45</strain>
    </source>
</reference>
<evidence type="ECO:0000313" key="1">
    <source>
        <dbReference type="EMBL" id="AWI08494.1"/>
    </source>
</evidence>
<sequence>MLLQHSYRDAFDTGLGRTARARTALVTDFGKQDALRFKIFSSMMSNESEREAAREWLATQPLSDEVRASWETLAEAAAKK</sequence>
<dbReference type="EMBL" id="CP023004">
    <property type="protein sequence ID" value="AWI08494.1"/>
    <property type="molecule type" value="Genomic_DNA"/>
</dbReference>
<keyword evidence="2" id="KW-1185">Reference proteome</keyword>
<accession>A0A2U8E1B7</accession>
<dbReference type="KEGG" id="elut:CKA38_03820"/>
<gene>
    <name evidence="1" type="ORF">CKA38_03820</name>
</gene>
<proteinExistence type="predicted"/>
<dbReference type="RefSeq" id="WP_108824303.1">
    <property type="nucleotide sequence ID" value="NZ_CP023004.1"/>
</dbReference>
<name>A0A2U8E1B7_9BACT</name>
<evidence type="ECO:0000313" key="2">
    <source>
        <dbReference type="Proteomes" id="UP000244896"/>
    </source>
</evidence>
<protein>
    <submittedName>
        <fullName evidence="1">Uncharacterized protein</fullName>
    </submittedName>
</protein>
<organism evidence="1 2">
    <name type="scientific">Ereboglobus luteus</name>
    <dbReference type="NCBI Taxonomy" id="1796921"/>
    <lineage>
        <taxon>Bacteria</taxon>
        <taxon>Pseudomonadati</taxon>
        <taxon>Verrucomicrobiota</taxon>
        <taxon>Opitutia</taxon>
        <taxon>Opitutales</taxon>
        <taxon>Opitutaceae</taxon>
        <taxon>Ereboglobus</taxon>
    </lineage>
</organism>